<keyword evidence="2" id="KW-1185">Reference proteome</keyword>
<name>A0ACC3DAB2_9PEZI</name>
<protein>
    <submittedName>
        <fullName evidence="1">Uncharacterized protein</fullName>
    </submittedName>
</protein>
<reference evidence="1" key="1">
    <citation type="submission" date="2024-09" db="EMBL/GenBank/DDBJ databases">
        <title>Black Yeasts Isolated from many extreme environments.</title>
        <authorList>
            <person name="Coleine C."/>
            <person name="Stajich J.E."/>
            <person name="Selbmann L."/>
        </authorList>
    </citation>
    <scope>NUCLEOTIDE SEQUENCE</scope>
    <source>
        <strain evidence="1">CCFEE 5737</strain>
    </source>
</reference>
<gene>
    <name evidence="1" type="ORF">LTS18_008683</name>
</gene>
<comment type="caution">
    <text evidence="1">The sequence shown here is derived from an EMBL/GenBank/DDBJ whole genome shotgun (WGS) entry which is preliminary data.</text>
</comment>
<evidence type="ECO:0000313" key="2">
    <source>
        <dbReference type="Proteomes" id="UP001186974"/>
    </source>
</evidence>
<sequence>MVHYTEYVANDPPYATFRFFYRSRKTLAKMGFIKPPAQPKTMANRRNMNTQLQSMTPLSVANPLALNPFSTKTGLAAGLPARSNLTVFDQKVKCKPRETTTRPKPSNIIDLLGIDSMDDDSNGEDDDVSSNISTRATTGTLTPNPPLPPTSKPNFSPGSMFASDYDPYATVDPKLLAVNNPSFSSTHTSDTEILPPEQRVGYRAPETAKLMHELKTPMTGKLGAPTTTSTSYSTSMARNPFGGGGGGGGAYESHSFRTDCPAENISDNEADDEGERPRGRSVRRRGSAGHGKYGEEDVWGSYPYGSLSVGAGTDDNDSSLYDVADDDHGLAGNADDEGLGDRLGRVELGKKRDRDEGKESGAGAGAGAGDSGAGTVRVEEGRDKVGEQAAEEMAPKKKMMRLVTNVGATGDGEGVGMGQYEQ</sequence>
<dbReference type="EMBL" id="JAWDJW010006562">
    <property type="protein sequence ID" value="KAK3064277.1"/>
    <property type="molecule type" value="Genomic_DNA"/>
</dbReference>
<proteinExistence type="predicted"/>
<evidence type="ECO:0000313" key="1">
    <source>
        <dbReference type="EMBL" id="KAK3064277.1"/>
    </source>
</evidence>
<organism evidence="1 2">
    <name type="scientific">Coniosporium uncinatum</name>
    <dbReference type="NCBI Taxonomy" id="93489"/>
    <lineage>
        <taxon>Eukaryota</taxon>
        <taxon>Fungi</taxon>
        <taxon>Dikarya</taxon>
        <taxon>Ascomycota</taxon>
        <taxon>Pezizomycotina</taxon>
        <taxon>Dothideomycetes</taxon>
        <taxon>Dothideomycetes incertae sedis</taxon>
        <taxon>Coniosporium</taxon>
    </lineage>
</organism>
<accession>A0ACC3DAB2</accession>
<dbReference type="Proteomes" id="UP001186974">
    <property type="component" value="Unassembled WGS sequence"/>
</dbReference>